<feature type="region of interest" description="Disordered" evidence="2">
    <location>
        <begin position="8"/>
        <end position="37"/>
    </location>
</feature>
<feature type="coiled-coil region" evidence="1">
    <location>
        <begin position="331"/>
        <end position="362"/>
    </location>
</feature>
<feature type="region of interest" description="Disordered" evidence="2">
    <location>
        <begin position="87"/>
        <end position="119"/>
    </location>
</feature>
<dbReference type="Proteomes" id="UP000821866">
    <property type="component" value="Chromosome 9"/>
</dbReference>
<evidence type="ECO:0000313" key="4">
    <source>
        <dbReference type="Proteomes" id="UP000821866"/>
    </source>
</evidence>
<dbReference type="VEuPathDB" id="VectorBase:LOC119178608"/>
<sequence>MIVTLFSKSVQTSRRPVSSEKPDQLETTASDTQSESMHTCPLHITPEKAGQIASTPLSRMNECCIQTLMASRQLLERESRITGTFFSPLVTSPPLAQHDESSEASYTSPDCGKTGESLQGTRLQTPRAVLWTPKHSPAVCMNGTPVSQPKFVSNQKVSEPTCCARATQTDDMPFLQAPLQSTQTEDSHVSQQVQAPTVYAMCQTDYEDACERPRPVPNELPKNSVAEHVVDGSTLMDVGYQAETLLKPAGVQTTGSCCNVLERPQVADAAILCCMYSEQLVEYSIQTEPCHTEFRAAEPTKQEAVCEPVVLSDQLKKSAAVQADIWNTREMSLMEHRMDQYKKELQQRESEYKLQEKAAKKREIQLNAVIRQLKNKDKDLMVTTPCASSTAMATSSVREAQQPPVCAAAKPLGTTESAASLAQRLKAMTPLSREGARLIHFVQSRREQALEEEVQIAQRRASLSFKTQQLASAQRRQQAWAELSAIMRQRRAEAERALDVLKEAFARAKKKIEEALAEHKCPSAQGRALSLLVGIFSHPAGAEPRSPLREANQEVPQTRSPRTPRTPKDDTLDDTEYIPPMKFILDDLENLGSPL</sequence>
<dbReference type="AlphaFoldDB" id="A0A9J6D5E6"/>
<proteinExistence type="predicted"/>
<feature type="coiled-coil region" evidence="1">
    <location>
        <begin position="484"/>
        <end position="518"/>
    </location>
</feature>
<organism evidence="3 4">
    <name type="scientific">Rhipicephalus microplus</name>
    <name type="common">Cattle tick</name>
    <name type="synonym">Boophilus microplus</name>
    <dbReference type="NCBI Taxonomy" id="6941"/>
    <lineage>
        <taxon>Eukaryota</taxon>
        <taxon>Metazoa</taxon>
        <taxon>Ecdysozoa</taxon>
        <taxon>Arthropoda</taxon>
        <taxon>Chelicerata</taxon>
        <taxon>Arachnida</taxon>
        <taxon>Acari</taxon>
        <taxon>Parasitiformes</taxon>
        <taxon>Ixodida</taxon>
        <taxon>Ixodoidea</taxon>
        <taxon>Ixodidae</taxon>
        <taxon>Rhipicephalinae</taxon>
        <taxon>Rhipicephalus</taxon>
        <taxon>Boophilus</taxon>
    </lineage>
</organism>
<feature type="region of interest" description="Disordered" evidence="2">
    <location>
        <begin position="542"/>
        <end position="580"/>
    </location>
</feature>
<comment type="caution">
    <text evidence="3">The sequence shown here is derived from an EMBL/GenBank/DDBJ whole genome shotgun (WGS) entry which is preliminary data.</text>
</comment>
<keyword evidence="4" id="KW-1185">Reference proteome</keyword>
<dbReference type="EMBL" id="JABSTU010000011">
    <property type="protein sequence ID" value="KAH8009258.1"/>
    <property type="molecule type" value="Genomic_DNA"/>
</dbReference>
<name>A0A9J6D5E6_RHIMP</name>
<feature type="compositionally biased region" description="Polar residues" evidence="2">
    <location>
        <begin position="25"/>
        <end position="37"/>
    </location>
</feature>
<evidence type="ECO:0000256" key="2">
    <source>
        <dbReference type="SAM" id="MobiDB-lite"/>
    </source>
</evidence>
<protein>
    <submittedName>
        <fullName evidence="3">Uncharacterized protein</fullName>
    </submittedName>
</protein>
<evidence type="ECO:0000256" key="1">
    <source>
        <dbReference type="SAM" id="Coils"/>
    </source>
</evidence>
<gene>
    <name evidence="3" type="ORF">HPB51_013912</name>
</gene>
<keyword evidence="1" id="KW-0175">Coiled coil</keyword>
<reference evidence="3" key="2">
    <citation type="submission" date="2021-09" db="EMBL/GenBank/DDBJ databases">
        <authorList>
            <person name="Jia N."/>
            <person name="Wang J."/>
            <person name="Shi W."/>
            <person name="Du L."/>
            <person name="Sun Y."/>
            <person name="Zhan W."/>
            <person name="Jiang J."/>
            <person name="Wang Q."/>
            <person name="Zhang B."/>
            <person name="Ji P."/>
            <person name="Sakyi L.B."/>
            <person name="Cui X."/>
            <person name="Yuan T."/>
            <person name="Jiang B."/>
            <person name="Yang W."/>
            <person name="Lam T.T.-Y."/>
            <person name="Chang Q."/>
            <person name="Ding S."/>
            <person name="Wang X."/>
            <person name="Zhu J."/>
            <person name="Ruan X."/>
            <person name="Zhao L."/>
            <person name="Wei J."/>
            <person name="Que T."/>
            <person name="Du C."/>
            <person name="Cheng J."/>
            <person name="Dai P."/>
            <person name="Han X."/>
            <person name="Huang E."/>
            <person name="Gao Y."/>
            <person name="Liu J."/>
            <person name="Shao H."/>
            <person name="Ye R."/>
            <person name="Li L."/>
            <person name="Wei W."/>
            <person name="Wang X."/>
            <person name="Wang C."/>
            <person name="Huo Q."/>
            <person name="Li W."/>
            <person name="Guo W."/>
            <person name="Chen H."/>
            <person name="Chen S."/>
            <person name="Zhou L."/>
            <person name="Zhou L."/>
            <person name="Ni X."/>
            <person name="Tian J."/>
            <person name="Zhou Y."/>
            <person name="Sheng Y."/>
            <person name="Liu T."/>
            <person name="Pan Y."/>
            <person name="Xia L."/>
            <person name="Li J."/>
            <person name="Zhao F."/>
            <person name="Cao W."/>
        </authorList>
    </citation>
    <scope>NUCLEOTIDE SEQUENCE</scope>
    <source>
        <strain evidence="3">Rmic-2018</strain>
        <tissue evidence="3">Larvae</tissue>
    </source>
</reference>
<reference evidence="3" key="1">
    <citation type="journal article" date="2020" name="Cell">
        <title>Large-Scale Comparative Analyses of Tick Genomes Elucidate Their Genetic Diversity and Vector Capacities.</title>
        <authorList>
            <consortium name="Tick Genome and Microbiome Consortium (TIGMIC)"/>
            <person name="Jia N."/>
            <person name="Wang J."/>
            <person name="Shi W."/>
            <person name="Du L."/>
            <person name="Sun Y."/>
            <person name="Zhan W."/>
            <person name="Jiang J.F."/>
            <person name="Wang Q."/>
            <person name="Zhang B."/>
            <person name="Ji P."/>
            <person name="Bell-Sakyi L."/>
            <person name="Cui X.M."/>
            <person name="Yuan T.T."/>
            <person name="Jiang B.G."/>
            <person name="Yang W.F."/>
            <person name="Lam T.T."/>
            <person name="Chang Q.C."/>
            <person name="Ding S.J."/>
            <person name="Wang X.J."/>
            <person name="Zhu J.G."/>
            <person name="Ruan X.D."/>
            <person name="Zhao L."/>
            <person name="Wei J.T."/>
            <person name="Ye R.Z."/>
            <person name="Que T.C."/>
            <person name="Du C.H."/>
            <person name="Zhou Y.H."/>
            <person name="Cheng J.X."/>
            <person name="Dai P.F."/>
            <person name="Guo W.B."/>
            <person name="Han X.H."/>
            <person name="Huang E.J."/>
            <person name="Li L.F."/>
            <person name="Wei W."/>
            <person name="Gao Y.C."/>
            <person name="Liu J.Z."/>
            <person name="Shao H.Z."/>
            <person name="Wang X."/>
            <person name="Wang C.C."/>
            <person name="Yang T.C."/>
            <person name="Huo Q.B."/>
            <person name="Li W."/>
            <person name="Chen H.Y."/>
            <person name="Chen S.E."/>
            <person name="Zhou L.G."/>
            <person name="Ni X.B."/>
            <person name="Tian J.H."/>
            <person name="Sheng Y."/>
            <person name="Liu T."/>
            <person name="Pan Y.S."/>
            <person name="Xia L.Y."/>
            <person name="Li J."/>
            <person name="Zhao F."/>
            <person name="Cao W.C."/>
        </authorList>
    </citation>
    <scope>NUCLEOTIDE SEQUENCE</scope>
    <source>
        <strain evidence="3">Rmic-2018</strain>
    </source>
</reference>
<evidence type="ECO:0000313" key="3">
    <source>
        <dbReference type="EMBL" id="KAH8009258.1"/>
    </source>
</evidence>
<accession>A0A9J6D5E6</accession>